<proteinExistence type="inferred from homology"/>
<evidence type="ECO:0000313" key="16">
    <source>
        <dbReference type="EMBL" id="SUZ79048.1"/>
    </source>
</evidence>
<dbReference type="NCBIfam" id="TIGR00088">
    <property type="entry name" value="trmD"/>
    <property type="match status" value="1"/>
</dbReference>
<dbReference type="InterPro" id="IPR016009">
    <property type="entry name" value="tRNA_MeTrfase_TRMD/TRM10"/>
</dbReference>
<evidence type="ECO:0000256" key="4">
    <source>
        <dbReference type="ARBA" id="ARBA00011738"/>
    </source>
</evidence>
<reference evidence="16" key="1">
    <citation type="submission" date="2018-05" db="EMBL/GenBank/DDBJ databases">
        <authorList>
            <person name="Lanie J.A."/>
            <person name="Ng W.-L."/>
            <person name="Kazmierczak K.M."/>
            <person name="Andrzejewski T.M."/>
            <person name="Davidsen T.M."/>
            <person name="Wayne K.J."/>
            <person name="Tettelin H."/>
            <person name="Glass J.I."/>
            <person name="Rusch D."/>
            <person name="Podicherti R."/>
            <person name="Tsui H.-C.T."/>
            <person name="Winkler M.E."/>
        </authorList>
    </citation>
    <scope>NUCLEOTIDE SEQUENCE</scope>
</reference>
<dbReference type="InterPro" id="IPR023148">
    <property type="entry name" value="tRNA_m1G_MeTrfase_C_sf"/>
</dbReference>
<evidence type="ECO:0000256" key="5">
    <source>
        <dbReference type="ARBA" id="ARBA00012807"/>
    </source>
</evidence>
<feature type="domain" description="tRNA methyltransferase TRMD/TRM10-type" evidence="15">
    <location>
        <begin position="1"/>
        <end position="221"/>
    </location>
</feature>
<evidence type="ECO:0000256" key="10">
    <source>
        <dbReference type="ARBA" id="ARBA00022691"/>
    </source>
</evidence>
<name>A0A381QJE3_9ZZZZ</name>
<dbReference type="GO" id="GO:0002939">
    <property type="term" value="P:tRNA N1-guanine methylation"/>
    <property type="evidence" value="ECO:0007669"/>
    <property type="project" value="TreeGrafter"/>
</dbReference>
<evidence type="ECO:0000256" key="12">
    <source>
        <dbReference type="ARBA" id="ARBA00029736"/>
    </source>
</evidence>
<dbReference type="SUPFAM" id="SSF75217">
    <property type="entry name" value="alpha/beta knot"/>
    <property type="match status" value="1"/>
</dbReference>
<evidence type="ECO:0000256" key="8">
    <source>
        <dbReference type="ARBA" id="ARBA00022603"/>
    </source>
</evidence>
<evidence type="ECO:0000256" key="7">
    <source>
        <dbReference type="ARBA" id="ARBA00022490"/>
    </source>
</evidence>
<comment type="function">
    <text evidence="1">Specifically methylates guanosine-37 in various tRNAs.</text>
</comment>
<evidence type="ECO:0000256" key="2">
    <source>
        <dbReference type="ARBA" id="ARBA00004496"/>
    </source>
</evidence>
<keyword evidence="9" id="KW-0808">Transferase</keyword>
<dbReference type="NCBIfam" id="NF000648">
    <property type="entry name" value="PRK00026.1"/>
    <property type="match status" value="1"/>
</dbReference>
<dbReference type="EC" id="2.1.1.228" evidence="5"/>
<evidence type="ECO:0000256" key="9">
    <source>
        <dbReference type="ARBA" id="ARBA00022679"/>
    </source>
</evidence>
<dbReference type="PIRSF" id="PIRSF000386">
    <property type="entry name" value="tRNA_mtase"/>
    <property type="match status" value="1"/>
</dbReference>
<comment type="similarity">
    <text evidence="3">Belongs to the RNA methyltransferase TrmD family.</text>
</comment>
<keyword evidence="10" id="KW-0949">S-adenosyl-L-methionine</keyword>
<dbReference type="Pfam" id="PF01746">
    <property type="entry name" value="tRNA_m1G_MT"/>
    <property type="match status" value="1"/>
</dbReference>
<dbReference type="AlphaFoldDB" id="A0A381QJE3"/>
<keyword evidence="11" id="KW-0819">tRNA processing</keyword>
<evidence type="ECO:0000256" key="11">
    <source>
        <dbReference type="ARBA" id="ARBA00022694"/>
    </source>
</evidence>
<evidence type="ECO:0000256" key="14">
    <source>
        <dbReference type="ARBA" id="ARBA00047783"/>
    </source>
</evidence>
<evidence type="ECO:0000256" key="6">
    <source>
        <dbReference type="ARBA" id="ARBA00014679"/>
    </source>
</evidence>
<evidence type="ECO:0000256" key="1">
    <source>
        <dbReference type="ARBA" id="ARBA00002634"/>
    </source>
</evidence>
<dbReference type="InterPro" id="IPR002649">
    <property type="entry name" value="tRNA_m1G_MeTrfase_TrmD"/>
</dbReference>
<dbReference type="PANTHER" id="PTHR46417">
    <property type="entry name" value="TRNA (GUANINE-N(1)-)-METHYLTRANSFERASE"/>
    <property type="match status" value="1"/>
</dbReference>
<dbReference type="HAMAP" id="MF_00605">
    <property type="entry name" value="TrmD"/>
    <property type="match status" value="1"/>
</dbReference>
<organism evidence="16">
    <name type="scientific">marine metagenome</name>
    <dbReference type="NCBI Taxonomy" id="408172"/>
    <lineage>
        <taxon>unclassified sequences</taxon>
        <taxon>metagenomes</taxon>
        <taxon>ecological metagenomes</taxon>
    </lineage>
</organism>
<dbReference type="CDD" id="cd18080">
    <property type="entry name" value="TrmD-like"/>
    <property type="match status" value="1"/>
</dbReference>
<dbReference type="Gene3D" id="1.10.1270.20">
    <property type="entry name" value="tRNA(m1g37)methyltransferase, domain 2"/>
    <property type="match status" value="1"/>
</dbReference>
<evidence type="ECO:0000256" key="13">
    <source>
        <dbReference type="ARBA" id="ARBA00033392"/>
    </source>
</evidence>
<keyword evidence="7" id="KW-0963">Cytoplasm</keyword>
<dbReference type="Gene3D" id="3.40.1280.10">
    <property type="match status" value="1"/>
</dbReference>
<comment type="subunit">
    <text evidence="4">Homodimer.</text>
</comment>
<keyword evidence="8" id="KW-0489">Methyltransferase</keyword>
<evidence type="ECO:0000256" key="3">
    <source>
        <dbReference type="ARBA" id="ARBA00007630"/>
    </source>
</evidence>
<sequence length="247" mass="27538">MRIDIFTIFPEPVQDMARLSVLGRARETGLIDVRVHDLRMASTDPHRTVDDKPFGGGAGMVLKPEPAFAAVEAVEPPRPLFLLDPGGRRFDQQTARELAALDGFSLICGRYEGVDERIRTNLVDAEMSVGDVVLAGGEFAAMVVVEAVARLVPGVLGNEASVKDETFVDDLLEYPQWTRPAVFRELEAPEILRSGDHALIDRWRRAMAIARTAELRPDLLERRGITQEELLLLDEFHISVDHRFVSE</sequence>
<dbReference type="InterPro" id="IPR029026">
    <property type="entry name" value="tRNA_m1G_MTases_N"/>
</dbReference>
<dbReference type="GO" id="GO:0052906">
    <property type="term" value="F:tRNA (guanine(37)-N1)-methyltransferase activity"/>
    <property type="evidence" value="ECO:0007669"/>
    <property type="project" value="UniProtKB-EC"/>
</dbReference>
<dbReference type="PANTHER" id="PTHR46417:SF1">
    <property type="entry name" value="TRNA (GUANINE-N(1)-)-METHYLTRANSFERASE"/>
    <property type="match status" value="1"/>
</dbReference>
<protein>
    <recommendedName>
        <fullName evidence="6">tRNA (guanine-N(1)-)-methyltransferase</fullName>
        <ecNumber evidence="5">2.1.1.228</ecNumber>
    </recommendedName>
    <alternativeName>
        <fullName evidence="12">M1G-methyltransferase</fullName>
    </alternativeName>
    <alternativeName>
        <fullName evidence="13">tRNA [GM37] methyltransferase</fullName>
    </alternativeName>
</protein>
<dbReference type="InterPro" id="IPR029028">
    <property type="entry name" value="Alpha/beta_knot_MTases"/>
</dbReference>
<dbReference type="GO" id="GO:0005829">
    <property type="term" value="C:cytosol"/>
    <property type="evidence" value="ECO:0007669"/>
    <property type="project" value="TreeGrafter"/>
</dbReference>
<evidence type="ECO:0000259" key="15">
    <source>
        <dbReference type="Pfam" id="PF01746"/>
    </source>
</evidence>
<comment type="subcellular location">
    <subcellularLocation>
        <location evidence="2">Cytoplasm</location>
    </subcellularLocation>
</comment>
<accession>A0A381QJE3</accession>
<comment type="catalytic activity">
    <reaction evidence="14">
        <text>guanosine(37) in tRNA + S-adenosyl-L-methionine = N(1)-methylguanosine(37) in tRNA + S-adenosyl-L-homocysteine + H(+)</text>
        <dbReference type="Rhea" id="RHEA:36899"/>
        <dbReference type="Rhea" id="RHEA-COMP:10145"/>
        <dbReference type="Rhea" id="RHEA-COMP:10147"/>
        <dbReference type="ChEBI" id="CHEBI:15378"/>
        <dbReference type="ChEBI" id="CHEBI:57856"/>
        <dbReference type="ChEBI" id="CHEBI:59789"/>
        <dbReference type="ChEBI" id="CHEBI:73542"/>
        <dbReference type="ChEBI" id="CHEBI:74269"/>
        <dbReference type="EC" id="2.1.1.228"/>
    </reaction>
</comment>
<gene>
    <name evidence="16" type="ORF">METZ01_LOCUS31902</name>
</gene>
<dbReference type="EMBL" id="UINC01001372">
    <property type="protein sequence ID" value="SUZ79048.1"/>
    <property type="molecule type" value="Genomic_DNA"/>
</dbReference>